<evidence type="ECO:0000313" key="1">
    <source>
        <dbReference type="EMBL" id="MCW6508056.1"/>
    </source>
</evidence>
<dbReference type="Pfam" id="PF07396">
    <property type="entry name" value="Porin_O_P"/>
    <property type="match status" value="1"/>
</dbReference>
<evidence type="ECO:0000313" key="2">
    <source>
        <dbReference type="Proteomes" id="UP001165667"/>
    </source>
</evidence>
<reference evidence="1" key="1">
    <citation type="submission" date="2022-05" db="EMBL/GenBank/DDBJ databases">
        <authorList>
            <person name="Pankratov T."/>
        </authorList>
    </citation>
    <scope>NUCLEOTIDE SEQUENCE</scope>
    <source>
        <strain evidence="1">BP6-180914</strain>
    </source>
</reference>
<dbReference type="InterPro" id="IPR023614">
    <property type="entry name" value="Porin_dom_sf"/>
</dbReference>
<dbReference type="Proteomes" id="UP001165667">
    <property type="component" value="Unassembled WGS sequence"/>
</dbReference>
<dbReference type="InterPro" id="IPR010870">
    <property type="entry name" value="Porin_O/P"/>
</dbReference>
<keyword evidence="2" id="KW-1185">Reference proteome</keyword>
<sequence length="396" mass="43193">MDTKGIGYATDDKAMQFRIGGRYQEDFSSASTSPRLRSTRTTPLVGADGIDSRRAFVEAYLTLNNGLSAVFQYDFANATQPIQDGVLSYHAPNTNVIYTIGNFKEPFSLNQLISDNNTTFTERSLMDGLAPARNFGGAIATYGDQWTATGGVYAGNANNTLTDNGFSGTARVTYAPILEKTQLLHFGIAGSYRSLDQAATASFNSRPEDFLERALVNTGTLTHADSIERINGEAIYQFANMRVQGEYTYVNVSGQSGTSDRSFQGGYVEGAWVVNGAGRPYRVAAPYGSEMAVLQGVQVEDFQRVSNGGFGVFELGVRYSALDLNDRGPRVLAQRANGGSEQDLTAGLNWYPDRNIRMMADYVHGWVSPAASITEVATPRREVESDAFVGRMQLFW</sequence>
<dbReference type="AlphaFoldDB" id="A0AA42CJG4"/>
<organism evidence="1 2">
    <name type="scientific">Lichenifustis flavocetrariae</name>
    <dbReference type="NCBI Taxonomy" id="2949735"/>
    <lineage>
        <taxon>Bacteria</taxon>
        <taxon>Pseudomonadati</taxon>
        <taxon>Pseudomonadota</taxon>
        <taxon>Alphaproteobacteria</taxon>
        <taxon>Hyphomicrobiales</taxon>
        <taxon>Lichenihabitantaceae</taxon>
        <taxon>Lichenifustis</taxon>
    </lineage>
</organism>
<name>A0AA42CJG4_9HYPH</name>
<dbReference type="SUPFAM" id="SSF56935">
    <property type="entry name" value="Porins"/>
    <property type="match status" value="1"/>
</dbReference>
<protein>
    <submittedName>
        <fullName evidence="1">OprO/OprP family phosphate-selective porin</fullName>
    </submittedName>
</protein>
<dbReference type="Gene3D" id="2.40.160.10">
    <property type="entry name" value="Porin"/>
    <property type="match status" value="1"/>
</dbReference>
<accession>A0AA42CJG4</accession>
<gene>
    <name evidence="1" type="ORF">M8523_08480</name>
</gene>
<dbReference type="RefSeq" id="WP_282584407.1">
    <property type="nucleotide sequence ID" value="NZ_JAMOIM010000004.1"/>
</dbReference>
<proteinExistence type="predicted"/>
<comment type="caution">
    <text evidence="1">The sequence shown here is derived from an EMBL/GenBank/DDBJ whole genome shotgun (WGS) entry which is preliminary data.</text>
</comment>
<dbReference type="EMBL" id="JAMOIM010000004">
    <property type="protein sequence ID" value="MCW6508056.1"/>
    <property type="molecule type" value="Genomic_DNA"/>
</dbReference>